<dbReference type="Proteomes" id="UP001140562">
    <property type="component" value="Unassembled WGS sequence"/>
</dbReference>
<evidence type="ECO:0000313" key="6">
    <source>
        <dbReference type="Proteomes" id="UP001140562"/>
    </source>
</evidence>
<sequence>MSGQRLQDRVAIVTGSSQGIGREICNQFFVEGALLVCADLRPLGQGEDVATHEWIAQKGGKAIFVEVDVSKADSWRALIAKTVETYGKLDIEASNPQSIDEVDEDTFDAHMRINARGVFLGSKYSVLQFLKQEPRANGMRGWIVNFASMVSNIGMQGLSKSSIQFSPPNPRSSRSTAGYTASKGAVSAMTRTIALDVAKKGIVANSIAPGFSQTAMLDNALGGALSEAAEGVKAAIPRGIFGHPLDHARAAVYLASDDAQWVTGITLNVDGGLTAQ</sequence>
<keyword evidence="2" id="KW-0521">NADP</keyword>
<dbReference type="InterPro" id="IPR020904">
    <property type="entry name" value="Sc_DH/Rdtase_CS"/>
</dbReference>
<dbReference type="PRINTS" id="PR00080">
    <property type="entry name" value="SDRFAMILY"/>
</dbReference>
<dbReference type="PANTHER" id="PTHR42760">
    <property type="entry name" value="SHORT-CHAIN DEHYDROGENASES/REDUCTASES FAMILY MEMBER"/>
    <property type="match status" value="1"/>
</dbReference>
<organism evidence="5 6">
    <name type="scientific">Didymella glomerata</name>
    <dbReference type="NCBI Taxonomy" id="749621"/>
    <lineage>
        <taxon>Eukaryota</taxon>
        <taxon>Fungi</taxon>
        <taxon>Dikarya</taxon>
        <taxon>Ascomycota</taxon>
        <taxon>Pezizomycotina</taxon>
        <taxon>Dothideomycetes</taxon>
        <taxon>Pleosporomycetidae</taxon>
        <taxon>Pleosporales</taxon>
        <taxon>Pleosporineae</taxon>
        <taxon>Didymellaceae</taxon>
        <taxon>Didymella</taxon>
    </lineage>
</organism>
<dbReference type="Pfam" id="PF00106">
    <property type="entry name" value="adh_short"/>
    <property type="match status" value="1"/>
</dbReference>
<evidence type="ECO:0000256" key="3">
    <source>
        <dbReference type="RuleBase" id="RU000363"/>
    </source>
</evidence>
<accession>A0A9W8WWX8</accession>
<protein>
    <recommendedName>
        <fullName evidence="7">NAD(P)-binding protein</fullName>
    </recommendedName>
</protein>
<evidence type="ECO:0008006" key="7">
    <source>
        <dbReference type="Google" id="ProtNLM"/>
    </source>
</evidence>
<dbReference type="Pfam" id="PF13561">
    <property type="entry name" value="adh_short_C2"/>
    <property type="match status" value="1"/>
</dbReference>
<evidence type="ECO:0000256" key="1">
    <source>
        <dbReference type="ARBA" id="ARBA00006484"/>
    </source>
</evidence>
<dbReference type="InterPro" id="IPR036291">
    <property type="entry name" value="NAD(P)-bd_dom_sf"/>
</dbReference>
<dbReference type="PRINTS" id="PR00081">
    <property type="entry name" value="GDHRDH"/>
</dbReference>
<name>A0A9W8WWX8_9PLEO</name>
<dbReference type="OrthoDB" id="417891at2759"/>
<dbReference type="EMBL" id="JAPEUV010000064">
    <property type="protein sequence ID" value="KAJ4335236.1"/>
    <property type="molecule type" value="Genomic_DNA"/>
</dbReference>
<dbReference type="AlphaFoldDB" id="A0A9W8WWX8"/>
<evidence type="ECO:0000256" key="4">
    <source>
        <dbReference type="SAM" id="MobiDB-lite"/>
    </source>
</evidence>
<dbReference type="FunFam" id="3.40.50.720:FF:000084">
    <property type="entry name" value="Short-chain dehydrogenase reductase"/>
    <property type="match status" value="1"/>
</dbReference>
<dbReference type="Gene3D" id="3.40.50.720">
    <property type="entry name" value="NAD(P)-binding Rossmann-like Domain"/>
    <property type="match status" value="1"/>
</dbReference>
<reference evidence="5" key="1">
    <citation type="submission" date="2022-10" db="EMBL/GenBank/DDBJ databases">
        <title>Tapping the CABI collections for fungal endophytes: first genome assemblies for Collariella, Neodidymelliopsis, Ascochyta clinopodiicola, Didymella pomorum, Didymosphaeria variabile, Neocosmospora piperis and Neocucurbitaria cava.</title>
        <authorList>
            <person name="Hill R."/>
        </authorList>
    </citation>
    <scope>NUCLEOTIDE SEQUENCE</scope>
    <source>
        <strain evidence="5">IMI 360193</strain>
    </source>
</reference>
<dbReference type="CDD" id="cd05233">
    <property type="entry name" value="SDR_c"/>
    <property type="match status" value="1"/>
</dbReference>
<gene>
    <name evidence="5" type="ORF">N0V87_006277</name>
</gene>
<proteinExistence type="inferred from homology"/>
<keyword evidence="6" id="KW-1185">Reference proteome</keyword>
<dbReference type="GO" id="GO:0016616">
    <property type="term" value="F:oxidoreductase activity, acting on the CH-OH group of donors, NAD or NADP as acceptor"/>
    <property type="evidence" value="ECO:0007669"/>
    <property type="project" value="TreeGrafter"/>
</dbReference>
<evidence type="ECO:0000313" key="5">
    <source>
        <dbReference type="EMBL" id="KAJ4335236.1"/>
    </source>
</evidence>
<dbReference type="InterPro" id="IPR002347">
    <property type="entry name" value="SDR_fam"/>
</dbReference>
<dbReference type="PANTHER" id="PTHR42760:SF124">
    <property type="entry name" value="SHORT-CHAIN DEHYDROGENASE_REDUCTASE"/>
    <property type="match status" value="1"/>
</dbReference>
<evidence type="ECO:0000256" key="2">
    <source>
        <dbReference type="ARBA" id="ARBA00022857"/>
    </source>
</evidence>
<feature type="compositionally biased region" description="Polar residues" evidence="4">
    <location>
        <begin position="161"/>
        <end position="179"/>
    </location>
</feature>
<dbReference type="SUPFAM" id="SSF51735">
    <property type="entry name" value="NAD(P)-binding Rossmann-fold domains"/>
    <property type="match status" value="1"/>
</dbReference>
<dbReference type="PROSITE" id="PS00061">
    <property type="entry name" value="ADH_SHORT"/>
    <property type="match status" value="1"/>
</dbReference>
<feature type="region of interest" description="Disordered" evidence="4">
    <location>
        <begin position="161"/>
        <end position="180"/>
    </location>
</feature>
<comment type="caution">
    <text evidence="5">The sequence shown here is derived from an EMBL/GenBank/DDBJ whole genome shotgun (WGS) entry which is preliminary data.</text>
</comment>
<comment type="similarity">
    <text evidence="1 3">Belongs to the short-chain dehydrogenases/reductases (SDR) family.</text>
</comment>